<organism evidence="2 3">
    <name type="scientific">Wuchereria bancrofti</name>
    <dbReference type="NCBI Taxonomy" id="6293"/>
    <lineage>
        <taxon>Eukaryota</taxon>
        <taxon>Metazoa</taxon>
        <taxon>Ecdysozoa</taxon>
        <taxon>Nematoda</taxon>
        <taxon>Chromadorea</taxon>
        <taxon>Rhabditida</taxon>
        <taxon>Spirurina</taxon>
        <taxon>Spiruromorpha</taxon>
        <taxon>Filarioidea</taxon>
        <taxon>Onchocercidae</taxon>
        <taxon>Wuchereria</taxon>
    </lineage>
</organism>
<keyword evidence="1" id="KW-0472">Membrane</keyword>
<dbReference type="AlphaFoldDB" id="A0A3P7FKC2"/>
<name>A0A3P7FKC2_WUCBA</name>
<dbReference type="OrthoDB" id="5865561at2759"/>
<feature type="transmembrane region" description="Helical" evidence="1">
    <location>
        <begin position="51"/>
        <end position="78"/>
    </location>
</feature>
<gene>
    <name evidence="2" type="ORF">WBA_LOCUS4408</name>
</gene>
<dbReference type="InParanoid" id="A0A3P7FKC2"/>
<sequence length="211" mass="23169">MYDVFNNSGEANSLYLGEDYDAIGGNMILQGMAKMPLPVTSTVAPKGKPEVILALTIVLVVLVILLIISIFLLLYCVLKRQGGKMERKRHKTQSKMIVTDSARKTKVSQIAASIEAAVRSAESTLKSPKQSTQVPSPTLFPVVLPRAKSMSKKLAAPLTQSETSVEAPSLFINQILVSRWPDPWQQVDHEPSDFSFELESDSVNDICLQPL</sequence>
<proteinExistence type="predicted"/>
<keyword evidence="1" id="KW-1133">Transmembrane helix</keyword>
<evidence type="ECO:0000313" key="2">
    <source>
        <dbReference type="EMBL" id="VDM11022.1"/>
    </source>
</evidence>
<reference evidence="2 3" key="1">
    <citation type="submission" date="2018-11" db="EMBL/GenBank/DDBJ databases">
        <authorList>
            <consortium name="Pathogen Informatics"/>
        </authorList>
    </citation>
    <scope>NUCLEOTIDE SEQUENCE [LARGE SCALE GENOMIC DNA]</scope>
</reference>
<keyword evidence="1" id="KW-0812">Transmembrane</keyword>
<dbReference type="Proteomes" id="UP000270924">
    <property type="component" value="Unassembled WGS sequence"/>
</dbReference>
<evidence type="ECO:0000256" key="1">
    <source>
        <dbReference type="SAM" id="Phobius"/>
    </source>
</evidence>
<dbReference type="EMBL" id="UYWW01001805">
    <property type="protein sequence ID" value="VDM11022.1"/>
    <property type="molecule type" value="Genomic_DNA"/>
</dbReference>
<keyword evidence="3" id="KW-1185">Reference proteome</keyword>
<evidence type="ECO:0000313" key="3">
    <source>
        <dbReference type="Proteomes" id="UP000270924"/>
    </source>
</evidence>
<dbReference type="OMA" id="NMILQGM"/>
<protein>
    <submittedName>
        <fullName evidence="2">Uncharacterized protein</fullName>
    </submittedName>
</protein>
<accession>A0A3P7FKC2</accession>